<dbReference type="PANTHER" id="PTHR42756">
    <property type="entry name" value="TRANSCRIPTIONAL REGULATOR, MARR"/>
    <property type="match status" value="1"/>
</dbReference>
<dbReference type="InterPro" id="IPR000835">
    <property type="entry name" value="HTH_MarR-typ"/>
</dbReference>
<dbReference type="Gene3D" id="1.10.10.10">
    <property type="entry name" value="Winged helix-like DNA-binding domain superfamily/Winged helix DNA-binding domain"/>
    <property type="match status" value="1"/>
</dbReference>
<name>A0AAU7U6Z9_9DEIO</name>
<evidence type="ECO:0000313" key="5">
    <source>
        <dbReference type="EMBL" id="XBV84135.1"/>
    </source>
</evidence>
<dbReference type="Pfam" id="PF12802">
    <property type="entry name" value="MarR_2"/>
    <property type="match status" value="1"/>
</dbReference>
<dbReference type="AlphaFoldDB" id="A0AAU7U6Z9"/>
<dbReference type="EMBL" id="CP158298">
    <property type="protein sequence ID" value="XBV84135.1"/>
    <property type="molecule type" value="Genomic_DNA"/>
</dbReference>
<reference evidence="5" key="1">
    <citation type="submission" date="2024-06" db="EMBL/GenBank/DDBJ databases">
        <title>Draft Genome Sequence of Deinococcus sonorensis Type Strain KR-87, a Biofilm Producing Representative of the Genus Deinococcus.</title>
        <authorList>
            <person name="Boren L.S."/>
            <person name="Grosso R.A."/>
            <person name="Hugenberg-Cox A.N."/>
            <person name="Hill J.T.E."/>
            <person name="Albert C.M."/>
            <person name="Tuohy J.M."/>
        </authorList>
    </citation>
    <scope>NUCLEOTIDE SEQUENCE</scope>
    <source>
        <strain evidence="5">KR-87</strain>
        <plasmid evidence="5">pDson03</plasmid>
    </source>
</reference>
<dbReference type="SUPFAM" id="SSF46785">
    <property type="entry name" value="Winged helix' DNA-binding domain"/>
    <property type="match status" value="1"/>
</dbReference>
<organism evidence="5">
    <name type="scientific">Deinococcus sonorensis KR-87</name>
    <dbReference type="NCBI Taxonomy" id="694439"/>
    <lineage>
        <taxon>Bacteria</taxon>
        <taxon>Thermotogati</taxon>
        <taxon>Deinococcota</taxon>
        <taxon>Deinococci</taxon>
        <taxon>Deinococcales</taxon>
        <taxon>Deinococcaceae</taxon>
        <taxon>Deinococcus</taxon>
    </lineage>
</organism>
<evidence type="ECO:0000256" key="2">
    <source>
        <dbReference type="ARBA" id="ARBA00023125"/>
    </source>
</evidence>
<dbReference type="PANTHER" id="PTHR42756:SF1">
    <property type="entry name" value="TRANSCRIPTIONAL REPRESSOR OF EMRAB OPERON"/>
    <property type="match status" value="1"/>
</dbReference>
<dbReference type="InterPro" id="IPR036390">
    <property type="entry name" value="WH_DNA-bd_sf"/>
</dbReference>
<dbReference type="KEGG" id="dsc:ABOD76_03515"/>
<evidence type="ECO:0000256" key="3">
    <source>
        <dbReference type="ARBA" id="ARBA00023163"/>
    </source>
</evidence>
<sequence>MDDLLASRVCTALMRIGTKMATGFDQHFAPLGLSQAQFRFLLAVWEEGGEAGIAPSALAEHLLVERATVSVLGNVLVERGLIERRPGEDRRSHKLALTATGGALLQRAVPRAVGLADYTLGTIEPAHLLALRDQLALIEARLRTAPPPEE</sequence>
<feature type="domain" description="HTH marR-type" evidence="4">
    <location>
        <begin position="6"/>
        <end position="137"/>
    </location>
</feature>
<keyword evidence="5" id="KW-0614">Plasmid</keyword>
<dbReference type="GO" id="GO:0003677">
    <property type="term" value="F:DNA binding"/>
    <property type="evidence" value="ECO:0007669"/>
    <property type="project" value="UniProtKB-KW"/>
</dbReference>
<dbReference type="GO" id="GO:0003700">
    <property type="term" value="F:DNA-binding transcription factor activity"/>
    <property type="evidence" value="ECO:0007669"/>
    <property type="project" value="InterPro"/>
</dbReference>
<dbReference type="PROSITE" id="PS50995">
    <property type="entry name" value="HTH_MARR_2"/>
    <property type="match status" value="1"/>
</dbReference>
<dbReference type="InterPro" id="IPR036388">
    <property type="entry name" value="WH-like_DNA-bd_sf"/>
</dbReference>
<keyword evidence="1" id="KW-0805">Transcription regulation</keyword>
<accession>A0AAU7U6Z9</accession>
<dbReference type="RefSeq" id="WP_350242173.1">
    <property type="nucleotide sequence ID" value="NZ_CP158298.1"/>
</dbReference>
<proteinExistence type="predicted"/>
<dbReference type="SMART" id="SM00347">
    <property type="entry name" value="HTH_MARR"/>
    <property type="match status" value="1"/>
</dbReference>
<evidence type="ECO:0000259" key="4">
    <source>
        <dbReference type="PROSITE" id="PS50995"/>
    </source>
</evidence>
<geneLocation type="plasmid" evidence="5">
    <name>pDson03</name>
</geneLocation>
<protein>
    <submittedName>
        <fullName evidence="5">MarR family transcriptional regulator</fullName>
    </submittedName>
</protein>
<evidence type="ECO:0000256" key="1">
    <source>
        <dbReference type="ARBA" id="ARBA00023015"/>
    </source>
</evidence>
<gene>
    <name evidence="5" type="ORF">ABOD76_03515</name>
</gene>
<keyword evidence="2" id="KW-0238">DNA-binding</keyword>
<keyword evidence="3" id="KW-0804">Transcription</keyword>